<protein>
    <submittedName>
        <fullName evidence="1">Uncharacterized protein</fullName>
    </submittedName>
</protein>
<sequence>MPRSTRTGTPLQFDREIEKTTRKLRKEALQHKEKEKPFTLIGSVSRSCWFGAQNMGLVTISYISLTPRRLINASSGGSLSDMTSTEIQALIEKLEIESKHSANEEEWYPN</sequence>
<dbReference type="Proteomes" id="UP000235145">
    <property type="component" value="Unassembled WGS sequence"/>
</dbReference>
<accession>A0A9R1XQJ2</accession>
<name>A0A9R1XQJ2_LACSA</name>
<keyword evidence="2" id="KW-1185">Reference proteome</keyword>
<evidence type="ECO:0000313" key="2">
    <source>
        <dbReference type="Proteomes" id="UP000235145"/>
    </source>
</evidence>
<reference evidence="1 2" key="1">
    <citation type="journal article" date="2017" name="Nat. Commun.">
        <title>Genome assembly with in vitro proximity ligation data and whole-genome triplication in lettuce.</title>
        <authorList>
            <person name="Reyes-Chin-Wo S."/>
            <person name="Wang Z."/>
            <person name="Yang X."/>
            <person name="Kozik A."/>
            <person name="Arikit S."/>
            <person name="Song C."/>
            <person name="Xia L."/>
            <person name="Froenicke L."/>
            <person name="Lavelle D.O."/>
            <person name="Truco M.J."/>
            <person name="Xia R."/>
            <person name="Zhu S."/>
            <person name="Xu C."/>
            <person name="Xu H."/>
            <person name="Xu X."/>
            <person name="Cox K."/>
            <person name="Korf I."/>
            <person name="Meyers B.C."/>
            <person name="Michelmore R.W."/>
        </authorList>
    </citation>
    <scope>NUCLEOTIDE SEQUENCE [LARGE SCALE GENOMIC DNA]</scope>
    <source>
        <strain evidence="2">cv. Salinas</strain>
        <tissue evidence="1">Seedlings</tissue>
    </source>
</reference>
<dbReference type="EMBL" id="NBSK02000002">
    <property type="protein sequence ID" value="KAJ0223660.1"/>
    <property type="molecule type" value="Genomic_DNA"/>
</dbReference>
<comment type="caution">
    <text evidence="1">The sequence shown here is derived from an EMBL/GenBank/DDBJ whole genome shotgun (WGS) entry which is preliminary data.</text>
</comment>
<proteinExistence type="predicted"/>
<dbReference type="AlphaFoldDB" id="A0A9R1XQJ2"/>
<gene>
    <name evidence="1" type="ORF">LSAT_V11C200064370</name>
</gene>
<evidence type="ECO:0000313" key="1">
    <source>
        <dbReference type="EMBL" id="KAJ0223660.1"/>
    </source>
</evidence>
<organism evidence="1 2">
    <name type="scientific">Lactuca sativa</name>
    <name type="common">Garden lettuce</name>
    <dbReference type="NCBI Taxonomy" id="4236"/>
    <lineage>
        <taxon>Eukaryota</taxon>
        <taxon>Viridiplantae</taxon>
        <taxon>Streptophyta</taxon>
        <taxon>Embryophyta</taxon>
        <taxon>Tracheophyta</taxon>
        <taxon>Spermatophyta</taxon>
        <taxon>Magnoliopsida</taxon>
        <taxon>eudicotyledons</taxon>
        <taxon>Gunneridae</taxon>
        <taxon>Pentapetalae</taxon>
        <taxon>asterids</taxon>
        <taxon>campanulids</taxon>
        <taxon>Asterales</taxon>
        <taxon>Asteraceae</taxon>
        <taxon>Cichorioideae</taxon>
        <taxon>Cichorieae</taxon>
        <taxon>Lactucinae</taxon>
        <taxon>Lactuca</taxon>
    </lineage>
</organism>